<evidence type="ECO:0000256" key="1">
    <source>
        <dbReference type="ARBA" id="ARBA00001933"/>
    </source>
</evidence>
<protein>
    <submittedName>
        <fullName evidence="5">Threonine dehydratase</fullName>
    </submittedName>
</protein>
<dbReference type="AlphaFoldDB" id="A0A6M4AWV9"/>
<dbReference type="SUPFAM" id="SSF53686">
    <property type="entry name" value="Tryptophan synthase beta subunit-like PLP-dependent enzymes"/>
    <property type="match status" value="1"/>
</dbReference>
<dbReference type="InterPro" id="IPR050147">
    <property type="entry name" value="Ser/Thr_Dehydratase"/>
</dbReference>
<dbReference type="InterPro" id="IPR036052">
    <property type="entry name" value="TrpB-like_PALP_sf"/>
</dbReference>
<organism evidence="5 6">
    <name type="scientific">Sphingomonas lacunae</name>
    <dbReference type="NCBI Taxonomy" id="2698828"/>
    <lineage>
        <taxon>Bacteria</taxon>
        <taxon>Pseudomonadati</taxon>
        <taxon>Pseudomonadota</taxon>
        <taxon>Alphaproteobacteria</taxon>
        <taxon>Sphingomonadales</taxon>
        <taxon>Sphingomonadaceae</taxon>
        <taxon>Sphingomonas</taxon>
    </lineage>
</organism>
<evidence type="ECO:0000313" key="5">
    <source>
        <dbReference type="EMBL" id="QJQ32860.1"/>
    </source>
</evidence>
<feature type="domain" description="Tryptophan synthase beta chain-like PALP" evidence="4">
    <location>
        <begin position="20"/>
        <end position="305"/>
    </location>
</feature>
<dbReference type="Pfam" id="PF00291">
    <property type="entry name" value="PALP"/>
    <property type="match status" value="1"/>
</dbReference>
<dbReference type="GO" id="GO:0004794">
    <property type="term" value="F:threonine deaminase activity"/>
    <property type="evidence" value="ECO:0007669"/>
    <property type="project" value="TreeGrafter"/>
</dbReference>
<evidence type="ECO:0000256" key="3">
    <source>
        <dbReference type="ARBA" id="ARBA00023239"/>
    </source>
</evidence>
<dbReference type="GO" id="GO:0003941">
    <property type="term" value="F:L-serine ammonia-lyase activity"/>
    <property type="evidence" value="ECO:0007669"/>
    <property type="project" value="TreeGrafter"/>
</dbReference>
<dbReference type="GO" id="GO:0009097">
    <property type="term" value="P:isoleucine biosynthetic process"/>
    <property type="evidence" value="ECO:0007669"/>
    <property type="project" value="TreeGrafter"/>
</dbReference>
<dbReference type="GO" id="GO:0006565">
    <property type="term" value="P:L-serine catabolic process"/>
    <property type="evidence" value="ECO:0007669"/>
    <property type="project" value="TreeGrafter"/>
</dbReference>
<name>A0A6M4AWV9_9SPHN</name>
<keyword evidence="6" id="KW-1185">Reference proteome</keyword>
<dbReference type="RefSeq" id="WP_169946542.1">
    <property type="nucleotide sequence ID" value="NZ_CP053015.1"/>
</dbReference>
<dbReference type="InterPro" id="IPR001926">
    <property type="entry name" value="TrpB-like_PALP"/>
</dbReference>
<keyword evidence="3" id="KW-0456">Lyase</keyword>
<dbReference type="Gene3D" id="3.40.50.1100">
    <property type="match status" value="2"/>
</dbReference>
<dbReference type="Proteomes" id="UP000503018">
    <property type="component" value="Chromosome"/>
</dbReference>
<evidence type="ECO:0000259" key="4">
    <source>
        <dbReference type="Pfam" id="PF00291"/>
    </source>
</evidence>
<accession>A0A6M4AWV9</accession>
<evidence type="ECO:0000313" key="6">
    <source>
        <dbReference type="Proteomes" id="UP000503018"/>
    </source>
</evidence>
<dbReference type="KEGG" id="slan:GV829_10740"/>
<dbReference type="CDD" id="cd01562">
    <property type="entry name" value="Thr-dehyd"/>
    <property type="match status" value="1"/>
</dbReference>
<reference evidence="5 6" key="1">
    <citation type="submission" date="2020-01" db="EMBL/GenBank/DDBJ databases">
        <title>Sphingomonas sp. strain CSW-10.</title>
        <authorList>
            <person name="Chen W.-M."/>
        </authorList>
    </citation>
    <scope>NUCLEOTIDE SEQUENCE [LARGE SCALE GENOMIC DNA]</scope>
    <source>
        <strain evidence="5 6">CSW-10</strain>
    </source>
</reference>
<comment type="cofactor">
    <cofactor evidence="1">
        <name>pyridoxal 5'-phosphate</name>
        <dbReference type="ChEBI" id="CHEBI:597326"/>
    </cofactor>
</comment>
<sequence length="335" mass="35393">MSDFSLASLRQAQALVREQVPPTAQHNWPLLAEALDCEVWVKHENHAPTGAFKVRGAITYIDWLKREHPGVTGIITATRGNHGQAQVRAARAAGLTATIVVPLGNAKEKNAAMRALGAELIEHGNSFDEAKAEAASRAAQYGLVMVPSYHDELVRGVASYGLELFEAVPDLDTVYVPVGCGSGLCGTIAARDALGLSTKVVGVVSSHVDAAKQSFEAGHLIANDTAYTFADGVAVCTPVQAALDYFGPRADRFVAVSDNQVADAIRLLWQATHNLAEGAGAIAMGALMQEREAMRGKKVAVILSGGNLDMKQAAEVLGGRTPAVAAWQIVHGWEI</sequence>
<dbReference type="GO" id="GO:0006567">
    <property type="term" value="P:L-threonine catabolic process"/>
    <property type="evidence" value="ECO:0007669"/>
    <property type="project" value="TreeGrafter"/>
</dbReference>
<proteinExistence type="predicted"/>
<dbReference type="NCBIfam" id="NF004771">
    <property type="entry name" value="PRK06110.1"/>
    <property type="match status" value="1"/>
</dbReference>
<dbReference type="PANTHER" id="PTHR48078">
    <property type="entry name" value="THREONINE DEHYDRATASE, MITOCHONDRIAL-RELATED"/>
    <property type="match status" value="1"/>
</dbReference>
<keyword evidence="2" id="KW-0663">Pyridoxal phosphate</keyword>
<evidence type="ECO:0000256" key="2">
    <source>
        <dbReference type="ARBA" id="ARBA00022898"/>
    </source>
</evidence>
<gene>
    <name evidence="5" type="ORF">GV829_10740</name>
</gene>
<dbReference type="PANTHER" id="PTHR48078:SF7">
    <property type="entry name" value="BLL6502 PROTEIN"/>
    <property type="match status" value="1"/>
</dbReference>
<dbReference type="EMBL" id="CP053015">
    <property type="protein sequence ID" value="QJQ32860.1"/>
    <property type="molecule type" value="Genomic_DNA"/>
</dbReference>